<evidence type="ECO:0000259" key="3">
    <source>
        <dbReference type="Pfam" id="PF00561"/>
    </source>
</evidence>
<dbReference type="RefSeq" id="WP_126352442.1">
    <property type="nucleotide sequence ID" value="NZ_CP086382.1"/>
</dbReference>
<comment type="caution">
    <text evidence="4">The sequence shown here is derived from an EMBL/GenBank/DDBJ whole genome shotgun (WGS) entry which is preliminary data.</text>
</comment>
<comment type="similarity">
    <text evidence="1">Belongs to the peptidase S33 family.</text>
</comment>
<dbReference type="InterPro" id="IPR000073">
    <property type="entry name" value="AB_hydrolase_1"/>
</dbReference>
<sequence length="409" mass="45962">MTFHVPGLHLQDVRLEVPLDYADPNGPQLQIYARVLTAKGGQDRPYLVYLQGGPGAEAPRPAAHGNLPAWQQRLLGDYQLVMLDQRGTGHSSPVGQLSGTAQEQADYLAHLRADGIAQDAERVRQHLGAERWTLLGQSFGGFCTLTYLSQFAPFAAGALFTGGLPAPGHHIDEVYRLTWDKMREKSESYYRRYPEDRARLERLMERARDGQLLTERGHRVTPEMLRRIGMALGGDGGAETLHFFLELDPESPAFRADLASWLPFRARNPLYLLLHEACWADGFATRWAAERTMPQDFVDDPTLLAGEHPHRDFLEHDPLLRPYREVAELLAEREWGPLYDQARLAEVQTPAAAAIYVDDAFVPFEFSRETAKLLPGLRPYITNEFEHGGIRSSGDKVMDRVVGLLEGMI</sequence>
<dbReference type="PANTHER" id="PTHR43248:SF2">
    <property type="entry name" value="PROLYL AMINOPEPTIDASE"/>
    <property type="match status" value="1"/>
</dbReference>
<gene>
    <name evidence="4" type="ORF">EJ104_09265</name>
</gene>
<dbReference type="GO" id="GO:0006508">
    <property type="term" value="P:proteolysis"/>
    <property type="evidence" value="ECO:0007669"/>
    <property type="project" value="InterPro"/>
</dbReference>
<dbReference type="Pfam" id="PF00561">
    <property type="entry name" value="Abhydrolase_1"/>
    <property type="match status" value="1"/>
</dbReference>
<dbReference type="Gene3D" id="3.40.50.1820">
    <property type="entry name" value="alpha/beta hydrolase"/>
    <property type="match status" value="1"/>
</dbReference>
<dbReference type="EMBL" id="RXPE01000019">
    <property type="protein sequence ID" value="RTR26027.1"/>
    <property type="molecule type" value="Genomic_DNA"/>
</dbReference>
<evidence type="ECO:0000313" key="4">
    <source>
        <dbReference type="EMBL" id="RTR26027.1"/>
    </source>
</evidence>
<protein>
    <submittedName>
        <fullName evidence="4">Alpha/beta fold hydrolase</fullName>
    </submittedName>
</protein>
<dbReference type="OrthoDB" id="9775557at2"/>
<reference evidence="4 5" key="1">
    <citation type="submission" date="2018-12" db="EMBL/GenBank/DDBJ databases">
        <title>Deinococcus radiophilus ATCC 27603 genome sequencing and assembly.</title>
        <authorList>
            <person name="Maclea K.S."/>
            <person name="Maynard C.R."/>
        </authorList>
    </citation>
    <scope>NUCLEOTIDE SEQUENCE [LARGE SCALE GENOMIC DNA]</scope>
    <source>
        <strain evidence="4 5">ATCC 27603</strain>
    </source>
</reference>
<name>A0A431VS43_9DEIO</name>
<dbReference type="InterPro" id="IPR051601">
    <property type="entry name" value="Serine_prot/Carboxylest_S33"/>
</dbReference>
<accession>A0A431VS43</accession>
<organism evidence="4 5">
    <name type="scientific">Deinococcus radiophilus</name>
    <dbReference type="NCBI Taxonomy" id="32062"/>
    <lineage>
        <taxon>Bacteria</taxon>
        <taxon>Thermotogati</taxon>
        <taxon>Deinococcota</taxon>
        <taxon>Deinococci</taxon>
        <taxon>Deinococcales</taxon>
        <taxon>Deinococcaceae</taxon>
        <taxon>Deinococcus</taxon>
    </lineage>
</organism>
<dbReference type="SUPFAM" id="SSF53474">
    <property type="entry name" value="alpha/beta-Hydrolases"/>
    <property type="match status" value="1"/>
</dbReference>
<dbReference type="InterPro" id="IPR002410">
    <property type="entry name" value="Peptidase_S33"/>
</dbReference>
<evidence type="ECO:0000313" key="5">
    <source>
        <dbReference type="Proteomes" id="UP000277766"/>
    </source>
</evidence>
<keyword evidence="2 4" id="KW-0378">Hydrolase</keyword>
<proteinExistence type="inferred from homology"/>
<evidence type="ECO:0000256" key="2">
    <source>
        <dbReference type="ARBA" id="ARBA00022801"/>
    </source>
</evidence>
<dbReference type="PANTHER" id="PTHR43248">
    <property type="entry name" value="2-SUCCINYL-6-HYDROXY-2,4-CYCLOHEXADIENE-1-CARBOXYLATE SYNTHASE"/>
    <property type="match status" value="1"/>
</dbReference>
<feature type="domain" description="AB hydrolase-1" evidence="3">
    <location>
        <begin position="47"/>
        <end position="205"/>
    </location>
</feature>
<dbReference type="InterPro" id="IPR029058">
    <property type="entry name" value="AB_hydrolase_fold"/>
</dbReference>
<dbReference type="AlphaFoldDB" id="A0A431VS43"/>
<keyword evidence="5" id="KW-1185">Reference proteome</keyword>
<dbReference type="GO" id="GO:0008233">
    <property type="term" value="F:peptidase activity"/>
    <property type="evidence" value="ECO:0007669"/>
    <property type="project" value="InterPro"/>
</dbReference>
<evidence type="ECO:0000256" key="1">
    <source>
        <dbReference type="ARBA" id="ARBA00010088"/>
    </source>
</evidence>
<dbReference type="Proteomes" id="UP000277766">
    <property type="component" value="Unassembled WGS sequence"/>
</dbReference>
<dbReference type="PRINTS" id="PR00793">
    <property type="entry name" value="PROAMNOPTASE"/>
</dbReference>